<organism evidence="2 3">
    <name type="scientific">Puccinia coronata f. sp. avenae</name>
    <dbReference type="NCBI Taxonomy" id="200324"/>
    <lineage>
        <taxon>Eukaryota</taxon>
        <taxon>Fungi</taxon>
        <taxon>Dikarya</taxon>
        <taxon>Basidiomycota</taxon>
        <taxon>Pucciniomycotina</taxon>
        <taxon>Pucciniomycetes</taxon>
        <taxon>Pucciniales</taxon>
        <taxon>Pucciniaceae</taxon>
        <taxon>Puccinia</taxon>
    </lineage>
</organism>
<dbReference type="EMBL" id="PGCI01000349">
    <property type="protein sequence ID" value="PLW28890.1"/>
    <property type="molecule type" value="Genomic_DNA"/>
</dbReference>
<dbReference type="Proteomes" id="UP000235392">
    <property type="component" value="Unassembled WGS sequence"/>
</dbReference>
<sequence length="120" mass="13091">MGHPVDRPRWVKKPCHPDPTCPRPGTGRVHPWADPTHPHPDLNANPAATGYHGLGDPELVKRATPDPLAPPLVALLRTSLSQALAASHLLEAPPSVPYPLTKRQNKQLAPDFIFSETLFI</sequence>
<comment type="caution">
    <text evidence="2">The sequence shown here is derived from an EMBL/GenBank/DDBJ whole genome shotgun (WGS) entry which is preliminary data.</text>
</comment>
<name>A0A2N5TTS6_9BASI</name>
<dbReference type="AlphaFoldDB" id="A0A2N5TTS6"/>
<feature type="region of interest" description="Disordered" evidence="1">
    <location>
        <begin position="1"/>
        <end position="63"/>
    </location>
</feature>
<evidence type="ECO:0000313" key="3">
    <source>
        <dbReference type="Proteomes" id="UP000235392"/>
    </source>
</evidence>
<protein>
    <submittedName>
        <fullName evidence="2">Uncharacterized protein</fullName>
    </submittedName>
</protein>
<evidence type="ECO:0000313" key="2">
    <source>
        <dbReference type="EMBL" id="PLW28890.1"/>
    </source>
</evidence>
<reference evidence="2 3" key="1">
    <citation type="submission" date="2017-11" db="EMBL/GenBank/DDBJ databases">
        <title>De novo assembly and phasing of dikaryotic genomes from two isolates of Puccinia coronata f. sp. avenae, the causal agent of oat crown rust.</title>
        <authorList>
            <person name="Miller M.E."/>
            <person name="Zhang Y."/>
            <person name="Omidvar V."/>
            <person name="Sperschneider J."/>
            <person name="Schwessinger B."/>
            <person name="Raley C."/>
            <person name="Palmer J.M."/>
            <person name="Garnica D."/>
            <person name="Upadhyaya N."/>
            <person name="Rathjen J."/>
            <person name="Taylor J.M."/>
            <person name="Park R.F."/>
            <person name="Dodds P.N."/>
            <person name="Hirsch C.D."/>
            <person name="Kianian S.F."/>
            <person name="Figueroa M."/>
        </authorList>
    </citation>
    <scope>NUCLEOTIDE SEQUENCE [LARGE SCALE GENOMIC DNA]</scope>
    <source>
        <strain evidence="2">12SD80</strain>
    </source>
</reference>
<accession>A0A2N5TTS6</accession>
<evidence type="ECO:0000256" key="1">
    <source>
        <dbReference type="SAM" id="MobiDB-lite"/>
    </source>
</evidence>
<proteinExistence type="predicted"/>
<gene>
    <name evidence="2" type="ORF">PCASD_15808</name>
</gene>